<reference evidence="5 6" key="1">
    <citation type="submission" date="2018-03" db="EMBL/GenBank/DDBJ databases">
        <title>Genomic Encyclopedia of Type Strains, Phase III (KMG-III): the genomes of soil and plant-associated and newly described type strains.</title>
        <authorList>
            <person name="Whitman W."/>
        </authorList>
    </citation>
    <scope>NUCLEOTIDE SEQUENCE [LARGE SCALE GENOMIC DNA]</scope>
    <source>
        <strain evidence="5 6">CGMCC 4.7067</strain>
    </source>
</reference>
<keyword evidence="2" id="KW-0238">DNA-binding</keyword>
<dbReference type="InterPro" id="IPR036390">
    <property type="entry name" value="WH_DNA-bd_sf"/>
</dbReference>
<sequence length="241" mass="26419">MGEVQVRPQRQTLADKTYDELNSRIMQSVLPPGAKLSIDGLARQMAISQTPLREALARLEAEGLVERRPLSGYSVTPLLTTEEFNDLFDLRLLMEPLAASRAAERVANPHNMVGDGKALRALARTPEYHSDAKLSQLAFTEADAKFHASVAKCSGSPVLAKAIRRLDAHLHLHRAYMEPESISETEAEHLAVAEAIIAQQPLAAEAAMRRHLKRSRVRHAAAFTAAEADAAPNPKRAKANR</sequence>
<keyword evidence="1" id="KW-0805">Transcription regulation</keyword>
<evidence type="ECO:0000256" key="3">
    <source>
        <dbReference type="ARBA" id="ARBA00023163"/>
    </source>
</evidence>
<dbReference type="SMART" id="SM00345">
    <property type="entry name" value="HTH_GNTR"/>
    <property type="match status" value="1"/>
</dbReference>
<gene>
    <name evidence="5" type="ORF">B0I28_102315</name>
</gene>
<dbReference type="InterPro" id="IPR036388">
    <property type="entry name" value="WH-like_DNA-bd_sf"/>
</dbReference>
<dbReference type="InterPro" id="IPR000524">
    <property type="entry name" value="Tscrpt_reg_HTH_GntR"/>
</dbReference>
<evidence type="ECO:0000256" key="2">
    <source>
        <dbReference type="ARBA" id="ARBA00023125"/>
    </source>
</evidence>
<feature type="domain" description="HTH gntR-type" evidence="4">
    <location>
        <begin position="11"/>
        <end position="78"/>
    </location>
</feature>
<name>A0A2T0US24_9ACTN</name>
<accession>A0A2T0US24</accession>
<dbReference type="GO" id="GO:0003700">
    <property type="term" value="F:DNA-binding transcription factor activity"/>
    <property type="evidence" value="ECO:0007669"/>
    <property type="project" value="InterPro"/>
</dbReference>
<dbReference type="Pfam" id="PF00392">
    <property type="entry name" value="GntR"/>
    <property type="match status" value="1"/>
</dbReference>
<keyword evidence="6" id="KW-1185">Reference proteome</keyword>
<dbReference type="Pfam" id="PF07729">
    <property type="entry name" value="FCD"/>
    <property type="match status" value="1"/>
</dbReference>
<protein>
    <submittedName>
        <fullName evidence="5">GntR family transcriptional regulator</fullName>
    </submittedName>
</protein>
<dbReference type="GO" id="GO:0003677">
    <property type="term" value="F:DNA binding"/>
    <property type="evidence" value="ECO:0007669"/>
    <property type="project" value="UniProtKB-KW"/>
</dbReference>
<dbReference type="SMART" id="SM00895">
    <property type="entry name" value="FCD"/>
    <property type="match status" value="1"/>
</dbReference>
<dbReference type="RefSeq" id="WP_181245654.1">
    <property type="nucleotide sequence ID" value="NZ_PVTJ01000002.1"/>
</dbReference>
<evidence type="ECO:0000313" key="5">
    <source>
        <dbReference type="EMBL" id="PRY60706.1"/>
    </source>
</evidence>
<keyword evidence="3" id="KW-0804">Transcription</keyword>
<dbReference type="EMBL" id="PVTJ01000002">
    <property type="protein sequence ID" value="PRY60706.1"/>
    <property type="molecule type" value="Genomic_DNA"/>
</dbReference>
<dbReference type="CDD" id="cd07377">
    <property type="entry name" value="WHTH_GntR"/>
    <property type="match status" value="1"/>
</dbReference>
<proteinExistence type="predicted"/>
<comment type="caution">
    <text evidence="5">The sequence shown here is derived from an EMBL/GenBank/DDBJ whole genome shotgun (WGS) entry which is preliminary data.</text>
</comment>
<evidence type="ECO:0000256" key="1">
    <source>
        <dbReference type="ARBA" id="ARBA00023015"/>
    </source>
</evidence>
<dbReference type="PANTHER" id="PTHR43537:SF24">
    <property type="entry name" value="GLUCONATE OPERON TRANSCRIPTIONAL REPRESSOR"/>
    <property type="match status" value="1"/>
</dbReference>
<organism evidence="5 6">
    <name type="scientific">Glycomyces artemisiae</name>
    <dbReference type="NCBI Taxonomy" id="1076443"/>
    <lineage>
        <taxon>Bacteria</taxon>
        <taxon>Bacillati</taxon>
        <taxon>Actinomycetota</taxon>
        <taxon>Actinomycetes</taxon>
        <taxon>Glycomycetales</taxon>
        <taxon>Glycomycetaceae</taxon>
        <taxon>Glycomyces</taxon>
    </lineage>
</organism>
<dbReference type="SUPFAM" id="SSF48008">
    <property type="entry name" value="GntR ligand-binding domain-like"/>
    <property type="match status" value="1"/>
</dbReference>
<dbReference type="Proteomes" id="UP000238176">
    <property type="component" value="Unassembled WGS sequence"/>
</dbReference>
<dbReference type="SUPFAM" id="SSF46785">
    <property type="entry name" value="Winged helix' DNA-binding domain"/>
    <property type="match status" value="1"/>
</dbReference>
<dbReference type="PANTHER" id="PTHR43537">
    <property type="entry name" value="TRANSCRIPTIONAL REGULATOR, GNTR FAMILY"/>
    <property type="match status" value="1"/>
</dbReference>
<dbReference type="PROSITE" id="PS50949">
    <property type="entry name" value="HTH_GNTR"/>
    <property type="match status" value="1"/>
</dbReference>
<dbReference type="Gene3D" id="1.20.120.530">
    <property type="entry name" value="GntR ligand-binding domain-like"/>
    <property type="match status" value="1"/>
</dbReference>
<dbReference type="InterPro" id="IPR008920">
    <property type="entry name" value="TF_FadR/GntR_C"/>
</dbReference>
<evidence type="ECO:0000313" key="6">
    <source>
        <dbReference type="Proteomes" id="UP000238176"/>
    </source>
</evidence>
<evidence type="ECO:0000259" key="4">
    <source>
        <dbReference type="PROSITE" id="PS50949"/>
    </source>
</evidence>
<dbReference type="InterPro" id="IPR011711">
    <property type="entry name" value="GntR_C"/>
</dbReference>
<dbReference type="AlphaFoldDB" id="A0A2T0US24"/>
<dbReference type="Gene3D" id="1.10.10.10">
    <property type="entry name" value="Winged helix-like DNA-binding domain superfamily/Winged helix DNA-binding domain"/>
    <property type="match status" value="1"/>
</dbReference>